<keyword evidence="9" id="KW-1185">Reference proteome</keyword>
<keyword evidence="4 6" id="KW-0472">Membrane</keyword>
<dbReference type="SUPFAM" id="SSF103473">
    <property type="entry name" value="MFS general substrate transporter"/>
    <property type="match status" value="1"/>
</dbReference>
<dbReference type="Pfam" id="PF07690">
    <property type="entry name" value="MFS_1"/>
    <property type="match status" value="1"/>
</dbReference>
<comment type="subcellular location">
    <subcellularLocation>
        <location evidence="1">Cell membrane</location>
        <topology evidence="1">Multi-pass membrane protein</topology>
    </subcellularLocation>
</comment>
<dbReference type="PANTHER" id="PTHR23534:SF1">
    <property type="entry name" value="MAJOR FACILITATOR SUPERFAMILY PROTEIN"/>
    <property type="match status" value="1"/>
</dbReference>
<dbReference type="GO" id="GO:0022857">
    <property type="term" value="F:transmembrane transporter activity"/>
    <property type="evidence" value="ECO:0007669"/>
    <property type="project" value="InterPro"/>
</dbReference>
<feature type="transmembrane region" description="Helical" evidence="6">
    <location>
        <begin position="42"/>
        <end position="66"/>
    </location>
</feature>
<evidence type="ECO:0000256" key="3">
    <source>
        <dbReference type="ARBA" id="ARBA00022989"/>
    </source>
</evidence>
<feature type="transmembrane region" description="Helical" evidence="6">
    <location>
        <begin position="129"/>
        <end position="147"/>
    </location>
</feature>
<feature type="transmembrane region" description="Helical" evidence="6">
    <location>
        <begin position="343"/>
        <end position="364"/>
    </location>
</feature>
<evidence type="ECO:0000313" key="8">
    <source>
        <dbReference type="EMBL" id="KAA9086945.1"/>
    </source>
</evidence>
<dbReference type="Proteomes" id="UP000327039">
    <property type="component" value="Unassembled WGS sequence"/>
</dbReference>
<feature type="transmembrane region" description="Helical" evidence="6">
    <location>
        <begin position="198"/>
        <end position="223"/>
    </location>
</feature>
<feature type="transmembrane region" description="Helical" evidence="6">
    <location>
        <begin position="285"/>
        <end position="309"/>
    </location>
</feature>
<dbReference type="PROSITE" id="PS50850">
    <property type="entry name" value="MFS"/>
    <property type="match status" value="1"/>
</dbReference>
<evidence type="ECO:0000256" key="1">
    <source>
        <dbReference type="ARBA" id="ARBA00004651"/>
    </source>
</evidence>
<keyword evidence="3 6" id="KW-1133">Transmembrane helix</keyword>
<evidence type="ECO:0000313" key="9">
    <source>
        <dbReference type="Proteomes" id="UP000327039"/>
    </source>
</evidence>
<accession>A0A5J5IR65</accession>
<feature type="region of interest" description="Disordered" evidence="5">
    <location>
        <begin position="1"/>
        <end position="32"/>
    </location>
</feature>
<proteinExistence type="predicted"/>
<feature type="domain" description="Major facilitator superfamily (MFS) profile" evidence="7">
    <location>
        <begin position="41"/>
        <end position="429"/>
    </location>
</feature>
<feature type="transmembrane region" description="Helical" evidence="6">
    <location>
        <begin position="106"/>
        <end position="123"/>
    </location>
</feature>
<comment type="caution">
    <text evidence="8">The sequence shown here is derived from an EMBL/GenBank/DDBJ whole genome shotgun (WGS) entry which is preliminary data.</text>
</comment>
<dbReference type="Gene3D" id="1.20.1250.20">
    <property type="entry name" value="MFS general substrate transporter like domains"/>
    <property type="match status" value="1"/>
</dbReference>
<sequence>MSWRSRSTVSGSSATSSVTSDPTRSPVDDATAARASARRRSLVVLSLGQVLGGIGFGSTISLGALITERITGDEALAGWPTAAVTLGAAAMAVPLAALAQRAGRRPSLALGMATALGGVAFIVGGAAGASFPLLLIGFALLGAGQAANLQSRFAATDLATDRTRGRDLSLVVWSTTIGAVLGPNLVGPGEELGDALGMPVFTGAYLFTAVAQILAIVLYASALRPDPLVLARRGANAAAPGGNAERLDRPRLAAFAVAGIACSHAVMVAVMAMTPLHLVHHGAELSVVGLTISLHVAGMYALSPVFGVLADRLGRVVTVLLGQGLLAAALIVGAAGAASSSSVTIALVLLGLGWSAATVSGSALLTEASSPERRPRRQGRSDAIMNLVGAAGAIAAGGVLGLIGYAGLSLAALVVVAVVIVWATTLRAPGARAATRRSASQPS</sequence>
<dbReference type="PANTHER" id="PTHR23534">
    <property type="entry name" value="MFS PERMEASE"/>
    <property type="match status" value="1"/>
</dbReference>
<dbReference type="EMBL" id="VYRZ01000002">
    <property type="protein sequence ID" value="KAA9086945.1"/>
    <property type="molecule type" value="Genomic_DNA"/>
</dbReference>
<evidence type="ECO:0000259" key="7">
    <source>
        <dbReference type="PROSITE" id="PS50850"/>
    </source>
</evidence>
<feature type="transmembrane region" description="Helical" evidence="6">
    <location>
        <begin position="316"/>
        <end position="337"/>
    </location>
</feature>
<evidence type="ECO:0000256" key="5">
    <source>
        <dbReference type="SAM" id="MobiDB-lite"/>
    </source>
</evidence>
<dbReference type="InterPro" id="IPR036259">
    <property type="entry name" value="MFS_trans_sf"/>
</dbReference>
<dbReference type="InterPro" id="IPR011701">
    <property type="entry name" value="MFS"/>
</dbReference>
<dbReference type="GO" id="GO:0005886">
    <property type="term" value="C:plasma membrane"/>
    <property type="evidence" value="ECO:0007669"/>
    <property type="project" value="UniProtKB-SubCell"/>
</dbReference>
<feature type="transmembrane region" description="Helical" evidence="6">
    <location>
        <begin position="252"/>
        <end position="273"/>
    </location>
</feature>
<dbReference type="AlphaFoldDB" id="A0A5J5IR65"/>
<feature type="transmembrane region" description="Helical" evidence="6">
    <location>
        <begin position="168"/>
        <end position="186"/>
    </location>
</feature>
<name>A0A5J5IR65_9MICO</name>
<keyword evidence="2 6" id="KW-0812">Transmembrane</keyword>
<protein>
    <submittedName>
        <fullName evidence="8">MFS transporter</fullName>
    </submittedName>
</protein>
<feature type="compositionally biased region" description="Low complexity" evidence="5">
    <location>
        <begin position="1"/>
        <end position="20"/>
    </location>
</feature>
<feature type="transmembrane region" description="Helical" evidence="6">
    <location>
        <begin position="78"/>
        <end position="99"/>
    </location>
</feature>
<reference evidence="9" key="1">
    <citation type="submission" date="2019-09" db="EMBL/GenBank/DDBJ databases">
        <title>Mumia zhuanghuii sp. nov. isolated from the intestinal contents of plateau pika (Ochotona curzoniae) in the Qinghai-Tibet plateau of China.</title>
        <authorList>
            <person name="Tian Z."/>
        </authorList>
    </citation>
    <scope>NUCLEOTIDE SEQUENCE [LARGE SCALE GENOMIC DNA]</scope>
    <source>
        <strain evidence="9">DSM 25564</strain>
    </source>
</reference>
<feature type="transmembrane region" description="Helical" evidence="6">
    <location>
        <begin position="384"/>
        <end position="404"/>
    </location>
</feature>
<organism evidence="8 9">
    <name type="scientific">Microbacterium radiodurans</name>
    <dbReference type="NCBI Taxonomy" id="661398"/>
    <lineage>
        <taxon>Bacteria</taxon>
        <taxon>Bacillati</taxon>
        <taxon>Actinomycetota</taxon>
        <taxon>Actinomycetes</taxon>
        <taxon>Micrococcales</taxon>
        <taxon>Microbacteriaceae</taxon>
        <taxon>Microbacterium</taxon>
    </lineage>
</organism>
<feature type="transmembrane region" description="Helical" evidence="6">
    <location>
        <begin position="410"/>
        <end position="428"/>
    </location>
</feature>
<dbReference type="OrthoDB" id="9776171at2"/>
<evidence type="ECO:0000256" key="2">
    <source>
        <dbReference type="ARBA" id="ARBA00022692"/>
    </source>
</evidence>
<evidence type="ECO:0000256" key="6">
    <source>
        <dbReference type="SAM" id="Phobius"/>
    </source>
</evidence>
<dbReference type="InterPro" id="IPR020846">
    <property type="entry name" value="MFS_dom"/>
</dbReference>
<evidence type="ECO:0000256" key="4">
    <source>
        <dbReference type="ARBA" id="ARBA00023136"/>
    </source>
</evidence>
<gene>
    <name evidence="8" type="ORF">F6B42_08155</name>
</gene>